<evidence type="ECO:0000256" key="2">
    <source>
        <dbReference type="ARBA" id="ARBA00022898"/>
    </source>
</evidence>
<keyword evidence="6" id="KW-1185">Reference proteome</keyword>
<name>B9L0R3_THERP</name>
<dbReference type="InterPro" id="IPR018319">
    <property type="entry name" value="SelA-like"/>
</dbReference>
<dbReference type="GO" id="GO:0004125">
    <property type="term" value="F:L-seryl-tRNA(Sec) selenium transferase activity"/>
    <property type="evidence" value="ECO:0007669"/>
    <property type="project" value="TreeGrafter"/>
</dbReference>
<dbReference type="PANTHER" id="PTHR32328:SF0">
    <property type="entry name" value="L-SERYL-TRNA(SEC) SELENIUM TRANSFERASE"/>
    <property type="match status" value="1"/>
</dbReference>
<dbReference type="SUPFAM" id="SSF53383">
    <property type="entry name" value="PLP-dependent transferases"/>
    <property type="match status" value="1"/>
</dbReference>
<dbReference type="HOGENOM" id="CLU_040896_1_1_0"/>
<dbReference type="Proteomes" id="UP000000447">
    <property type="component" value="Chromosome"/>
</dbReference>
<organism evidence="5 6">
    <name type="scientific">Thermomicrobium roseum (strain ATCC 27502 / DSM 5159 / P-2)</name>
    <dbReference type="NCBI Taxonomy" id="309801"/>
    <lineage>
        <taxon>Bacteria</taxon>
        <taxon>Pseudomonadati</taxon>
        <taxon>Thermomicrobiota</taxon>
        <taxon>Thermomicrobia</taxon>
        <taxon>Thermomicrobiales</taxon>
        <taxon>Thermomicrobiaceae</taxon>
        <taxon>Thermomicrobium</taxon>
    </lineage>
</organism>
<evidence type="ECO:0000256" key="1">
    <source>
        <dbReference type="ARBA" id="ARBA00001933"/>
    </source>
</evidence>
<dbReference type="Pfam" id="PF03841">
    <property type="entry name" value="SelA"/>
    <property type="match status" value="1"/>
</dbReference>
<dbReference type="InterPro" id="IPR015421">
    <property type="entry name" value="PyrdxlP-dep_Trfase_major"/>
</dbReference>
<comment type="cofactor">
    <cofactor evidence="1 4">
        <name>pyridoxal 5'-phosphate</name>
        <dbReference type="ChEBI" id="CHEBI:597326"/>
    </cofactor>
</comment>
<dbReference type="eggNOG" id="COG1921">
    <property type="taxonomic scope" value="Bacteria"/>
</dbReference>
<gene>
    <name evidence="5" type="ordered locus">trd_1134</name>
</gene>
<sequence>MSWYERLGVRRVINADARLTRLGGSIMPPEVIAAMAEAAQWYVDLVELQRAVGRRLADLTRNEAAYVTAGAAAGLTLATLACVTGPDPASIARLRAQFPDLEGYKDQVVIQAAHRIPYDPAIRLAGVQLVQIGNALATDPWELESALSERTAAVVYVAGAHLARGAPPLEEVVAVAHAHDVPVIVDAAAQLPPAENLWRFTRDLGADLAIFSGGKDLAGPQSTGLIVGRADLIEAIALHGPPYQQLGRPFKVSREELIGLLVAVERYLTLDHEARVRACEDTVAAWIADFSRIPGVRATRAFPNEAGQPLPRLVLEIDPSCCGMTARELRDRLWEGDPRIAVALHDEHRISLTAETLEPGEAEVVAERIRTILRTTQH</sequence>
<keyword evidence="2 4" id="KW-0663">Pyridoxal phosphate</keyword>
<evidence type="ECO:0000313" key="5">
    <source>
        <dbReference type="EMBL" id="ACM04614.1"/>
    </source>
</evidence>
<evidence type="ECO:0000256" key="4">
    <source>
        <dbReference type="PIRSR" id="PIRSR618319-50"/>
    </source>
</evidence>
<dbReference type="KEGG" id="tro:trd_1134"/>
<dbReference type="STRING" id="309801.trd_1134"/>
<dbReference type="InterPro" id="IPR015424">
    <property type="entry name" value="PyrdxlP-dep_Trfase"/>
</dbReference>
<dbReference type="Gene3D" id="3.40.640.10">
    <property type="entry name" value="Type I PLP-dependent aspartate aminotransferase-like (Major domain)"/>
    <property type="match status" value="1"/>
</dbReference>
<dbReference type="OrthoDB" id="9787096at2"/>
<dbReference type="EMBL" id="CP001275">
    <property type="protein sequence ID" value="ACM04614.1"/>
    <property type="molecule type" value="Genomic_DNA"/>
</dbReference>
<dbReference type="AlphaFoldDB" id="B9L0R3"/>
<evidence type="ECO:0000256" key="3">
    <source>
        <dbReference type="ARBA" id="ARBA00044507"/>
    </source>
</evidence>
<feature type="modified residue" description="N6-(pyridoxal phosphate)lysine" evidence="4">
    <location>
        <position position="215"/>
    </location>
</feature>
<comment type="similarity">
    <text evidence="3">Belongs to the SelA family.</text>
</comment>
<dbReference type="RefSeq" id="WP_015922087.1">
    <property type="nucleotide sequence ID" value="NC_011959.1"/>
</dbReference>
<accession>B9L0R3</accession>
<proteinExistence type="inferred from homology"/>
<dbReference type="PANTHER" id="PTHR32328">
    <property type="entry name" value="L-SERYL-TRNA(SEC) SELENIUM TRANSFERASE"/>
    <property type="match status" value="1"/>
</dbReference>
<evidence type="ECO:0000313" key="6">
    <source>
        <dbReference type="Proteomes" id="UP000000447"/>
    </source>
</evidence>
<protein>
    <submittedName>
        <fullName evidence="5">Putative pyridoxal phosphate-dependent enzyme</fullName>
    </submittedName>
</protein>
<reference evidence="5 6" key="1">
    <citation type="journal article" date="2009" name="PLoS ONE">
        <title>Complete genome sequence of the aerobic CO-oxidizing thermophile Thermomicrobium roseum.</title>
        <authorList>
            <person name="Wu D."/>
            <person name="Raymond J."/>
            <person name="Wu M."/>
            <person name="Chatterji S."/>
            <person name="Ren Q."/>
            <person name="Graham J.E."/>
            <person name="Bryant D.A."/>
            <person name="Robb F."/>
            <person name="Colman A."/>
            <person name="Tallon L.J."/>
            <person name="Badger J.H."/>
            <person name="Madupu R."/>
            <person name="Ward N.L."/>
            <person name="Eisen J.A."/>
        </authorList>
    </citation>
    <scope>NUCLEOTIDE SEQUENCE [LARGE SCALE GENOMIC DNA]</scope>
    <source>
        <strain evidence="6">ATCC 27502 / DSM 5159 / P-2</strain>
    </source>
</reference>